<keyword evidence="3" id="KW-0597">Phosphoprotein</keyword>
<keyword evidence="4" id="KW-0808">Transferase</keyword>
<dbReference type="InterPro" id="IPR036890">
    <property type="entry name" value="HATPase_C_sf"/>
</dbReference>
<keyword evidence="7" id="KW-1133">Transmembrane helix</keyword>
<dbReference type="OrthoDB" id="9813151at2"/>
<comment type="catalytic activity">
    <reaction evidence="1">
        <text>ATP + protein L-histidine = ADP + protein N-phospho-L-histidine.</text>
        <dbReference type="EC" id="2.7.13.3"/>
    </reaction>
</comment>
<dbReference type="eggNOG" id="COG2205">
    <property type="taxonomic scope" value="Bacteria"/>
</dbReference>
<dbReference type="InterPro" id="IPR003661">
    <property type="entry name" value="HisK_dim/P_dom"/>
</dbReference>
<dbReference type="Pfam" id="PF22588">
    <property type="entry name" value="dCache_1_like"/>
    <property type="match status" value="1"/>
</dbReference>
<keyword evidence="7" id="KW-0812">Transmembrane</keyword>
<dbReference type="EMBL" id="AQPH01000038">
    <property type="protein sequence ID" value="EPY01483.1"/>
    <property type="molecule type" value="Genomic_DNA"/>
</dbReference>
<evidence type="ECO:0000313" key="9">
    <source>
        <dbReference type="EMBL" id="EPY01483.1"/>
    </source>
</evidence>
<feature type="domain" description="Histidine kinase" evidence="8">
    <location>
        <begin position="342"/>
        <end position="566"/>
    </location>
</feature>
<dbReference type="PATRIC" id="fig|1316936.3.peg.2120"/>
<dbReference type="SMART" id="SM00387">
    <property type="entry name" value="HATPase_c"/>
    <property type="match status" value="1"/>
</dbReference>
<keyword evidence="6" id="KW-0902">Two-component regulatory system</keyword>
<dbReference type="PROSITE" id="PS50109">
    <property type="entry name" value="HIS_KIN"/>
    <property type="match status" value="1"/>
</dbReference>
<proteinExistence type="predicted"/>
<dbReference type="GO" id="GO:0000155">
    <property type="term" value="F:phosphorelay sensor kinase activity"/>
    <property type="evidence" value="ECO:0007669"/>
    <property type="project" value="InterPro"/>
</dbReference>
<protein>
    <recommendedName>
        <fullName evidence="2">histidine kinase</fullName>
        <ecNumber evidence="2">2.7.13.3</ecNumber>
    </recommendedName>
</protein>
<dbReference type="SUPFAM" id="SSF55874">
    <property type="entry name" value="ATPase domain of HSP90 chaperone/DNA topoisomerase II/histidine kinase"/>
    <property type="match status" value="1"/>
</dbReference>
<evidence type="ECO:0000256" key="7">
    <source>
        <dbReference type="SAM" id="Phobius"/>
    </source>
</evidence>
<dbReference type="InterPro" id="IPR054327">
    <property type="entry name" value="His-kinase-like_sensor"/>
</dbReference>
<evidence type="ECO:0000256" key="3">
    <source>
        <dbReference type="ARBA" id="ARBA00022553"/>
    </source>
</evidence>
<feature type="transmembrane region" description="Helical" evidence="7">
    <location>
        <begin position="9"/>
        <end position="31"/>
    </location>
</feature>
<dbReference type="InterPro" id="IPR036097">
    <property type="entry name" value="HisK_dim/P_sf"/>
</dbReference>
<organism evidence="9 10">
    <name type="scientific">Magnetospirillum fulvum MGU-K5</name>
    <dbReference type="NCBI Taxonomy" id="1316936"/>
    <lineage>
        <taxon>Bacteria</taxon>
        <taxon>Pseudomonadati</taxon>
        <taxon>Pseudomonadota</taxon>
        <taxon>Alphaproteobacteria</taxon>
        <taxon>Rhodospirillales</taxon>
        <taxon>Rhodospirillaceae</taxon>
        <taxon>Magnetospirillum</taxon>
    </lineage>
</organism>
<dbReference type="AlphaFoldDB" id="S9SBL0"/>
<comment type="caution">
    <text evidence="9">The sequence shown here is derived from an EMBL/GenBank/DDBJ whole genome shotgun (WGS) entry which is preliminary data.</text>
</comment>
<dbReference type="CDD" id="cd12914">
    <property type="entry name" value="PDC1_DGC_like"/>
    <property type="match status" value="1"/>
</dbReference>
<dbReference type="RefSeq" id="WP_021132442.1">
    <property type="nucleotide sequence ID" value="NZ_AQPH01000038.1"/>
</dbReference>
<dbReference type="Gene3D" id="3.30.565.10">
    <property type="entry name" value="Histidine kinase-like ATPase, C-terminal domain"/>
    <property type="match status" value="1"/>
</dbReference>
<keyword evidence="5" id="KW-0418">Kinase</keyword>
<evidence type="ECO:0000256" key="2">
    <source>
        <dbReference type="ARBA" id="ARBA00012438"/>
    </source>
</evidence>
<dbReference type="InterPro" id="IPR005467">
    <property type="entry name" value="His_kinase_dom"/>
</dbReference>
<evidence type="ECO:0000259" key="8">
    <source>
        <dbReference type="PROSITE" id="PS50109"/>
    </source>
</evidence>
<dbReference type="PANTHER" id="PTHR43711:SF1">
    <property type="entry name" value="HISTIDINE KINASE 1"/>
    <property type="match status" value="1"/>
</dbReference>
<dbReference type="Proteomes" id="UP000015350">
    <property type="component" value="Unassembled WGS sequence"/>
</dbReference>
<dbReference type="PANTHER" id="PTHR43711">
    <property type="entry name" value="TWO-COMPONENT HISTIDINE KINASE"/>
    <property type="match status" value="1"/>
</dbReference>
<dbReference type="CDD" id="cd00075">
    <property type="entry name" value="HATPase"/>
    <property type="match status" value="1"/>
</dbReference>
<dbReference type="SMART" id="SM00388">
    <property type="entry name" value="HisKA"/>
    <property type="match status" value="1"/>
</dbReference>
<dbReference type="PRINTS" id="PR00344">
    <property type="entry name" value="BCTRLSENSOR"/>
</dbReference>
<evidence type="ECO:0000256" key="5">
    <source>
        <dbReference type="ARBA" id="ARBA00022777"/>
    </source>
</evidence>
<evidence type="ECO:0000256" key="1">
    <source>
        <dbReference type="ARBA" id="ARBA00000085"/>
    </source>
</evidence>
<dbReference type="InterPro" id="IPR004358">
    <property type="entry name" value="Sig_transdc_His_kin-like_C"/>
</dbReference>
<sequence>MPVYRSSRYVVVATALITVTLVWLGGALWLWNDRAATVREAHAELGRMSLSAAEHAHRLLSLSDLFLASIEPISSRPQASPGDPTLIARLTALLSQDTALLGLATVDHQGMLTTIAPSPQQKVSAFVGDRAFVTEAQVGRLVVAPPVKSRLSGRWVLPLTRRIADPKSPVALLMAGIDIAALERHYDTIRHDVGGAITLLRDDGTVLIRSPSPPDSERIRNLSEAPLFRNANTQGVDEGQFDGMSPFDGVERLGSYKRIRPFNIGVSVSLTRAAVLEPWWRRVWLVLTGTTLISLAIAIAATLILRHLASLQAEALTLENRVQDRTRALQQLLDRREQFLAGVSHELRSPLNAILGFSEALQMGIRGPIPPAQAEYLSDIHRSGQHLLALVNDLLDNAAIDAGTLRLDESCFDVSEIVSETTRLIAQAAAQRDMTVTTRINPPDLRLSADRRRLLQALLNLSVNAVKYGRQGGQVQISAETDQTGACLLTIADDGAGISPEDMRLALAPYGRAEQAPASRANRPAEGTGLGLPLSIGIVELHGGVLTLHSAPGQGTRAVIHLPPERVRPAQALT</sequence>
<dbReference type="Pfam" id="PF02518">
    <property type="entry name" value="HATPase_c"/>
    <property type="match status" value="1"/>
</dbReference>
<dbReference type="Gene3D" id="3.30.450.20">
    <property type="entry name" value="PAS domain"/>
    <property type="match status" value="2"/>
</dbReference>
<dbReference type="Pfam" id="PF00512">
    <property type="entry name" value="HisKA"/>
    <property type="match status" value="1"/>
</dbReference>
<feature type="transmembrane region" description="Helical" evidence="7">
    <location>
        <begin position="283"/>
        <end position="305"/>
    </location>
</feature>
<dbReference type="SUPFAM" id="SSF47384">
    <property type="entry name" value="Homodimeric domain of signal transducing histidine kinase"/>
    <property type="match status" value="1"/>
</dbReference>
<dbReference type="STRING" id="1316936.K678_10636"/>
<dbReference type="EC" id="2.7.13.3" evidence="2"/>
<dbReference type="InterPro" id="IPR003594">
    <property type="entry name" value="HATPase_dom"/>
</dbReference>
<dbReference type="CDD" id="cd00082">
    <property type="entry name" value="HisKA"/>
    <property type="match status" value="1"/>
</dbReference>
<dbReference type="CDD" id="cd12915">
    <property type="entry name" value="PDC2_DGC_like"/>
    <property type="match status" value="1"/>
</dbReference>
<gene>
    <name evidence="9" type="ORF">K678_10636</name>
</gene>
<reference evidence="9 10" key="1">
    <citation type="submission" date="2013-04" db="EMBL/GenBank/DDBJ databases">
        <authorList>
            <person name="Kuznetsov B."/>
            <person name="Ivanovsky R."/>
        </authorList>
    </citation>
    <scope>NUCLEOTIDE SEQUENCE [LARGE SCALE GENOMIC DNA]</scope>
    <source>
        <strain evidence="9 10">MGU-K5</strain>
    </source>
</reference>
<evidence type="ECO:0000256" key="6">
    <source>
        <dbReference type="ARBA" id="ARBA00023012"/>
    </source>
</evidence>
<accession>S9SBL0</accession>
<evidence type="ECO:0000313" key="10">
    <source>
        <dbReference type="Proteomes" id="UP000015350"/>
    </source>
</evidence>
<evidence type="ECO:0000256" key="4">
    <source>
        <dbReference type="ARBA" id="ARBA00022679"/>
    </source>
</evidence>
<dbReference type="Gene3D" id="1.10.287.130">
    <property type="match status" value="1"/>
</dbReference>
<keyword evidence="7" id="KW-0472">Membrane</keyword>
<dbReference type="InterPro" id="IPR050736">
    <property type="entry name" value="Sensor_HK_Regulatory"/>
</dbReference>
<name>S9SBL0_MAGFU</name>